<dbReference type="SMART" id="SM00523">
    <property type="entry name" value="DWA"/>
    <property type="match status" value="1"/>
</dbReference>
<keyword evidence="2" id="KW-0805">Transcription regulation</keyword>
<evidence type="ECO:0000313" key="7">
    <source>
        <dbReference type="EMBL" id="GAA52625.1"/>
    </source>
</evidence>
<reference key="2">
    <citation type="submission" date="2011-10" db="EMBL/GenBank/DDBJ databases">
        <title>The genome and transcriptome sequence of Clonorchis sinensis provide insights into the carcinogenic liver fluke.</title>
        <authorList>
            <person name="Wang X."/>
            <person name="Huang Y."/>
            <person name="Chen W."/>
            <person name="Liu H."/>
            <person name="Guo L."/>
            <person name="Chen Y."/>
            <person name="Luo F."/>
            <person name="Zhou W."/>
            <person name="Sun J."/>
            <person name="Mao Q."/>
            <person name="Liang P."/>
            <person name="Zhou C."/>
            <person name="Tian Y."/>
            <person name="Men J."/>
            <person name="Lv X."/>
            <person name="Huang L."/>
            <person name="Zhou J."/>
            <person name="Hu Y."/>
            <person name="Li R."/>
            <person name="Zhang F."/>
            <person name="Lei H."/>
            <person name="Li X."/>
            <person name="Hu X."/>
            <person name="Liang C."/>
            <person name="Xu J."/>
            <person name="Wu Z."/>
            <person name="Yu X."/>
        </authorList>
    </citation>
    <scope>NUCLEOTIDE SEQUENCE</scope>
    <source>
        <strain>Henan</strain>
    </source>
</reference>
<evidence type="ECO:0000256" key="1">
    <source>
        <dbReference type="ARBA" id="ARBA00004123"/>
    </source>
</evidence>
<dbReference type="InterPro" id="IPR013019">
    <property type="entry name" value="MAD_homology_MH1"/>
</dbReference>
<reference evidence="7" key="1">
    <citation type="journal article" date="2011" name="Genome Biol.">
        <title>The draft genome of the carcinogenic human liver fluke Clonorchis sinensis.</title>
        <authorList>
            <person name="Wang X."/>
            <person name="Chen W."/>
            <person name="Huang Y."/>
            <person name="Sun J."/>
            <person name="Men J."/>
            <person name="Liu H."/>
            <person name="Luo F."/>
            <person name="Guo L."/>
            <person name="Lv X."/>
            <person name="Deng C."/>
            <person name="Zhou C."/>
            <person name="Fan Y."/>
            <person name="Li X."/>
            <person name="Huang L."/>
            <person name="Hu Y."/>
            <person name="Liang C."/>
            <person name="Hu X."/>
            <person name="Xu J."/>
            <person name="Yu X."/>
        </authorList>
    </citation>
    <scope>NUCLEOTIDE SEQUENCE [LARGE SCALE GENOMIC DNA]</scope>
    <source>
        <strain evidence="7">Henan</strain>
    </source>
</reference>
<dbReference type="GO" id="GO:0000981">
    <property type="term" value="F:DNA-binding transcription factor activity, RNA polymerase II-specific"/>
    <property type="evidence" value="ECO:0007669"/>
    <property type="project" value="TreeGrafter"/>
</dbReference>
<dbReference type="Pfam" id="PF03165">
    <property type="entry name" value="MH1"/>
    <property type="match status" value="1"/>
</dbReference>
<name>G7YI42_CLOSI</name>
<dbReference type="SUPFAM" id="SSF56366">
    <property type="entry name" value="SMAD MH1 domain"/>
    <property type="match status" value="1"/>
</dbReference>
<gene>
    <name evidence="7" type="ORF">CLF_108472</name>
</gene>
<comment type="subcellular location">
    <subcellularLocation>
        <location evidence="1">Nucleus</location>
    </subcellularLocation>
</comment>
<dbReference type="Proteomes" id="UP000008909">
    <property type="component" value="Unassembled WGS sequence"/>
</dbReference>
<keyword evidence="4" id="KW-0539">Nucleus</keyword>
<evidence type="ECO:0000256" key="2">
    <source>
        <dbReference type="ARBA" id="ARBA00023015"/>
    </source>
</evidence>
<evidence type="ECO:0000256" key="4">
    <source>
        <dbReference type="ARBA" id="ARBA00023242"/>
    </source>
</evidence>
<feature type="domain" description="MH1" evidence="6">
    <location>
        <begin position="13"/>
        <end position="141"/>
    </location>
</feature>
<dbReference type="InterPro" id="IPR003619">
    <property type="entry name" value="MAD_homology1_Dwarfin-type"/>
</dbReference>
<accession>G7YI42</accession>
<dbReference type="GO" id="GO:0000978">
    <property type="term" value="F:RNA polymerase II cis-regulatory region sequence-specific DNA binding"/>
    <property type="evidence" value="ECO:0007669"/>
    <property type="project" value="TreeGrafter"/>
</dbReference>
<organism evidence="7 8">
    <name type="scientific">Clonorchis sinensis</name>
    <name type="common">Chinese liver fluke</name>
    <dbReference type="NCBI Taxonomy" id="79923"/>
    <lineage>
        <taxon>Eukaryota</taxon>
        <taxon>Metazoa</taxon>
        <taxon>Spiralia</taxon>
        <taxon>Lophotrochozoa</taxon>
        <taxon>Platyhelminthes</taxon>
        <taxon>Trematoda</taxon>
        <taxon>Digenea</taxon>
        <taxon>Opisthorchiida</taxon>
        <taxon>Opisthorchiata</taxon>
        <taxon>Opisthorchiidae</taxon>
        <taxon>Clonorchis</taxon>
    </lineage>
</organism>
<dbReference type="GO" id="GO:0030509">
    <property type="term" value="P:BMP signaling pathway"/>
    <property type="evidence" value="ECO:0007669"/>
    <property type="project" value="TreeGrafter"/>
</dbReference>
<evidence type="ECO:0000313" key="8">
    <source>
        <dbReference type="Proteomes" id="UP000008909"/>
    </source>
</evidence>
<dbReference type="InterPro" id="IPR036578">
    <property type="entry name" value="SMAD_MH1_sf"/>
</dbReference>
<keyword evidence="8" id="KW-1185">Reference proteome</keyword>
<protein>
    <submittedName>
        <fullName evidence="7">Mothers against decapentaplegic homolog 1</fullName>
    </submittedName>
</protein>
<dbReference type="GO" id="GO:0060395">
    <property type="term" value="P:SMAD protein signal transduction"/>
    <property type="evidence" value="ECO:0007669"/>
    <property type="project" value="TreeGrafter"/>
</dbReference>
<dbReference type="InterPro" id="IPR013790">
    <property type="entry name" value="Dwarfin"/>
</dbReference>
<dbReference type="PANTHER" id="PTHR13703">
    <property type="entry name" value="SMAD"/>
    <property type="match status" value="1"/>
</dbReference>
<dbReference type="GO" id="GO:0070411">
    <property type="term" value="F:I-SMAD binding"/>
    <property type="evidence" value="ECO:0007669"/>
    <property type="project" value="TreeGrafter"/>
</dbReference>
<proteinExistence type="predicted"/>
<evidence type="ECO:0000256" key="3">
    <source>
        <dbReference type="ARBA" id="ARBA00023163"/>
    </source>
</evidence>
<dbReference type="PROSITE" id="PS51075">
    <property type="entry name" value="MH1"/>
    <property type="match status" value="1"/>
</dbReference>
<dbReference type="GO" id="GO:0009653">
    <property type="term" value="P:anatomical structure morphogenesis"/>
    <property type="evidence" value="ECO:0007669"/>
    <property type="project" value="TreeGrafter"/>
</dbReference>
<sequence>MLDINLHRDNSIEFIYPALAGSLGWKQGDEEGRWAHKAIETLVKKLKKRKGVLETLQYALTHPNEPSECVTIPRSLDGRIQVSHRKGFPHVIYCRVWRWPDLQSHHELRSIESCKVPFNSKEPEVCINPYHYARVDYPVLPPVLVPRYNEYPVPTTSDVNSSQTPSFQDPTVTSSSNTKMLGISSGHRAHNFTAYLTQHHRYSRLVLLPHPRKRVAPTTQTFRGFFHTPLPGLYTKSVTQRLALTVCVTIRVPREPLSHTGGGVRATLAVSYTVLVNSYRFGGHRLRIGIWSMYSDVFSKKGNSLTFPAKGFGWGPQSSSYLGMCSLAVTQLTYNHDLY</sequence>
<dbReference type="AlphaFoldDB" id="G7YI42"/>
<dbReference type="GO" id="GO:0030154">
    <property type="term" value="P:cell differentiation"/>
    <property type="evidence" value="ECO:0007669"/>
    <property type="project" value="TreeGrafter"/>
</dbReference>
<feature type="non-terminal residue" evidence="7">
    <location>
        <position position="339"/>
    </location>
</feature>
<dbReference type="GO" id="GO:0071144">
    <property type="term" value="C:heteromeric SMAD protein complex"/>
    <property type="evidence" value="ECO:0007669"/>
    <property type="project" value="TreeGrafter"/>
</dbReference>
<dbReference type="Gene3D" id="3.90.520.10">
    <property type="entry name" value="SMAD MH1 domain"/>
    <property type="match status" value="1"/>
</dbReference>
<evidence type="ECO:0000259" key="6">
    <source>
        <dbReference type="PROSITE" id="PS51075"/>
    </source>
</evidence>
<dbReference type="PANTHER" id="PTHR13703:SF61">
    <property type="entry name" value="PROTEIN MOTHERS AGAINST DPP"/>
    <property type="match status" value="1"/>
</dbReference>
<evidence type="ECO:0000256" key="5">
    <source>
        <dbReference type="SAM" id="MobiDB-lite"/>
    </source>
</evidence>
<keyword evidence="3" id="KW-0804">Transcription</keyword>
<dbReference type="EMBL" id="DF143325">
    <property type="protein sequence ID" value="GAA52625.1"/>
    <property type="molecule type" value="Genomic_DNA"/>
</dbReference>
<feature type="region of interest" description="Disordered" evidence="5">
    <location>
        <begin position="155"/>
        <end position="175"/>
    </location>
</feature>